<evidence type="ECO:0008006" key="2">
    <source>
        <dbReference type="Google" id="ProtNLM"/>
    </source>
</evidence>
<proteinExistence type="predicted"/>
<dbReference type="EMBL" id="HQ214611">
    <property type="protein sequence ID" value="ADQ54410.1"/>
    <property type="molecule type" value="Genomic_DNA"/>
</dbReference>
<name>G9BAQ4_9ARCH</name>
<dbReference type="AlphaFoldDB" id="G9BAQ4"/>
<dbReference type="SUPFAM" id="SSF110849">
    <property type="entry name" value="ParB/Sulfiredoxin"/>
    <property type="match status" value="1"/>
</dbReference>
<gene>
    <name evidence="1" type="ORF">E37-7F_27</name>
</gene>
<dbReference type="InterPro" id="IPR036086">
    <property type="entry name" value="ParB/Sulfiredoxin_sf"/>
</dbReference>
<accession>G9BAQ4</accession>
<organism evidence="1">
    <name type="scientific">uncultured marine crenarchaeote E37-7F</name>
    <dbReference type="NCBI Taxonomy" id="907717"/>
    <lineage>
        <taxon>Archaea</taxon>
        <taxon>Candidatus Bathyarchaeota</taxon>
        <taxon>environmental samples</taxon>
    </lineage>
</organism>
<evidence type="ECO:0000313" key="1">
    <source>
        <dbReference type="EMBL" id="ADQ54410.1"/>
    </source>
</evidence>
<sequence>MQSEKFVVVEVQGVKYRVVTQSKIRKHLSTILLNEWGIEEFNVEWHSKMNGWDWTVEILKVSDIKLWTNVMEDSNFLLNLEERVEIQKDRILQNQSIEPIVVRGRDMVLYDGYARFHSLKRLGKHKVLAYVGT</sequence>
<reference evidence="1" key="1">
    <citation type="journal article" date="2012" name="Environ. Microbiol.">
        <title>Genetic structure of three fosmid-fragments encoding 16S rRNA genes of the Miscellaneous Crenarchaeotic Group (MCG): implications for physiology and evolution of marine sedimentary archaea.</title>
        <authorList>
            <person name="Li P.Y."/>
            <person name="Xie B.B."/>
            <person name="Zhang X.Y."/>
            <person name="Qin Q.L."/>
            <person name="Dang H.Y."/>
            <person name="Wang X.M."/>
            <person name="Chen X.L."/>
            <person name="Yu J."/>
            <person name="Zhang Y.Z."/>
        </authorList>
    </citation>
    <scope>NUCLEOTIDE SEQUENCE</scope>
</reference>
<protein>
    <recommendedName>
        <fullName evidence="2">ParB/Sulfiredoxin domain-containing protein</fullName>
    </recommendedName>
</protein>
<dbReference type="Gene3D" id="3.90.1530.10">
    <property type="entry name" value="Conserved hypothetical protein from pyrococcus furiosus pfu- 392566-001, ParB domain"/>
    <property type="match status" value="1"/>
</dbReference>